<dbReference type="HOGENOM" id="CLU_2951990_0_0_9"/>
<dbReference type="AlphaFoldDB" id="K0AZN7"/>
<reference evidence="1 2" key="1">
    <citation type="journal article" date="2012" name="PLoS ONE">
        <title>The purine-utilizing bacterium Clostridium acidurici 9a: a genome-guided metabolic reconsideration.</title>
        <authorList>
            <person name="Hartwich K."/>
            <person name="Poehlein A."/>
            <person name="Daniel R."/>
        </authorList>
    </citation>
    <scope>NUCLEOTIDE SEQUENCE [LARGE SCALE GENOMIC DNA]</scope>
    <source>
        <strain evidence="2">ATCC 7906 / DSM 604 / BCRC 14475 / CIP 104303 / KCTC 5404 / NCIMB 10678 / 9a</strain>
    </source>
</reference>
<accession>K0AZN7</accession>
<sequence>MYDYENYIFDFYENQVSNMSINDIFLLKDMGLRENELAQELKIPKSYINELIYEHRKDF</sequence>
<name>K0AZN7_GOTA9</name>
<organism evidence="1 2">
    <name type="scientific">Gottschalkia acidurici (strain ATCC 7906 / DSM 604 / BCRC 14475 / CIP 104303 / KCTC 5404 / NCIMB 10678 / 9a)</name>
    <name type="common">Clostridium acidurici</name>
    <dbReference type="NCBI Taxonomy" id="1128398"/>
    <lineage>
        <taxon>Bacteria</taxon>
        <taxon>Bacillati</taxon>
        <taxon>Bacillota</taxon>
        <taxon>Tissierellia</taxon>
        <taxon>Tissierellales</taxon>
        <taxon>Gottschalkiaceae</taxon>
        <taxon>Gottschalkia</taxon>
    </lineage>
</organism>
<evidence type="ECO:0000313" key="1">
    <source>
        <dbReference type="EMBL" id="AFS78739.1"/>
    </source>
</evidence>
<keyword evidence="2" id="KW-1185">Reference proteome</keyword>
<dbReference type="EMBL" id="CP003326">
    <property type="protein sequence ID" value="AFS78739.1"/>
    <property type="molecule type" value="Genomic_DNA"/>
</dbReference>
<gene>
    <name evidence="1" type="ordered locus">Curi_c17320</name>
</gene>
<protein>
    <submittedName>
        <fullName evidence="1">Uncharacterized protein</fullName>
    </submittedName>
</protein>
<dbReference type="STRING" id="1128398.Curi_c17320"/>
<proteinExistence type="predicted"/>
<dbReference type="RefSeq" id="WP_014967875.1">
    <property type="nucleotide sequence ID" value="NC_018664.1"/>
</dbReference>
<dbReference type="OrthoDB" id="1955275at2"/>
<dbReference type="KEGG" id="cad:Curi_c17320"/>
<dbReference type="Proteomes" id="UP000006094">
    <property type="component" value="Chromosome"/>
</dbReference>
<evidence type="ECO:0000313" key="2">
    <source>
        <dbReference type="Proteomes" id="UP000006094"/>
    </source>
</evidence>